<keyword evidence="5" id="KW-1185">Reference proteome</keyword>
<dbReference type="Pfam" id="PF07993">
    <property type="entry name" value="NAD_binding_4"/>
    <property type="match status" value="1"/>
</dbReference>
<proteinExistence type="predicted"/>
<dbReference type="InterPro" id="IPR000873">
    <property type="entry name" value="AMP-dep_synth/lig_dom"/>
</dbReference>
<dbReference type="InterPro" id="IPR036291">
    <property type="entry name" value="NAD(P)-bd_dom_sf"/>
</dbReference>
<dbReference type="Gene3D" id="3.40.50.720">
    <property type="entry name" value="NAD(P)-binding Rossmann-like Domain"/>
    <property type="match status" value="1"/>
</dbReference>
<dbReference type="SUPFAM" id="SSF56801">
    <property type="entry name" value="Acetyl-CoA synthetase-like"/>
    <property type="match status" value="1"/>
</dbReference>
<sequence>MTLITKRNDASSPDAPNISTIQHNNSSNLFVFSPQSLDITPTLTSILDKQASDPVISRRIFAMYPSYPSSDVVSSPISYAQTTYREFQHIVQATALTWYHLLSSISPRSHASEQNPVIAILSDTGMDLCIAIMAVLQLNATAFLLSPTNSEPALEHLLQLCNVSAIVYGSNFSSKAVKVGEKVSIKTFPLDTAEAVSLTRRNNDSHDTFADSDSGYISERASSTFVTLSPTPPTIPIILHSSGSTSFPKPVYWSHRSFIANSQVHYTSGGWSAFTKPGNRLLCLGPVFHSMGISLGLGGTICSGSTIVFPLTKSWPPSPVDVVKSLVLADINSCVMVPSLLEQVVMVLRENSTTLQEITETQGSGLLPLLKLRILLVGGAHCPETLASYLVSNGVNLRSVYGSTEAGHMMVGNHQRCAGNKASWKLMRPIPHTSLVLKPTVDESGLGRQVFEVHMNWKDPRLAPYVLRGPGGDFKENEEKTWNTGDVVEQFPKDSGWYRLLFREDDILVHDSGEKTNPIPLEESARNTCPIISRMLVIGHQRPLNAAIISLHADKASKFTEEQRVAVCLEAVRKANENAPKHSRILDEMVLVLPIDGKKIPVTNKGNFIRPKATEIFAEEIDLLYARIKDPEHGTATYQTDKASIQTQIKKILDDLIDEDTQYTNDENLFNNTLDSVMAMALRNRLSNEFSVSLSQNFVYENYTVEMMVKSLTRLLDIDSAERGGRGLQLQSPSQEAGISIDRQKHPNKICKALFDQQVDLLKHCAQLVKASRNNKYSPQESRSRIHVRFSEKQVVAVVGATGSLGIWQVKSLLQNPEVGKVVCLSRGRDVGHVYDKLIEALSRVYLYDLVEKMREWKKGQLNPRRSIRTSTSVSVNPMDLDQRLLVFPFDLERPNFDHDGDLYFALASRLTMIIHSGWKMDFNQVVEGFQNCLTGTTQLLMLAGFIRPKAFYFVSSVGTVMEEGKKPVEEKLDTRWPDAAGKGEEMSMGASEHGYSQSKFIAERVVDAAANLLDIPCAIARIGQISGDLRSGYWKSSEMHPAIIAGSLRIGKYPKVPMVLDWIPVETVAVVTVELALKLKHKFHNHDTSQTRSTTVNHVANPATTDYSAMFKQIQDIVGRNLHEVSHDDWLRSIRNDQGNPCHALLGYIEENFLNSSMREKGRPVRAMDITRTLGDSETLKGCSPLDRTVWEIYIKRWKEENFIALGGQI</sequence>
<protein>
    <submittedName>
        <fullName evidence="4">Acetyl-CoA synthetase-like protein</fullName>
    </submittedName>
</protein>
<dbReference type="InterPro" id="IPR013120">
    <property type="entry name" value="FAR_NAD-bd"/>
</dbReference>
<dbReference type="EMBL" id="ML179054">
    <property type="protein sequence ID" value="THV04607.1"/>
    <property type="molecule type" value="Genomic_DNA"/>
</dbReference>
<dbReference type="OrthoDB" id="5673at2759"/>
<dbReference type="SUPFAM" id="SSF47336">
    <property type="entry name" value="ACP-like"/>
    <property type="match status" value="1"/>
</dbReference>
<dbReference type="Pfam" id="PF23562">
    <property type="entry name" value="AMP-binding_C_3"/>
    <property type="match status" value="1"/>
</dbReference>
<keyword evidence="2" id="KW-0597">Phosphoprotein</keyword>
<gene>
    <name evidence="4" type="ORF">K435DRAFT_746659</name>
</gene>
<dbReference type="Pfam" id="PF00550">
    <property type="entry name" value="PP-binding"/>
    <property type="match status" value="1"/>
</dbReference>
<dbReference type="InterPro" id="IPR009081">
    <property type="entry name" value="PP-bd_ACP"/>
</dbReference>
<accession>A0A4S8MNR9</accession>
<evidence type="ECO:0000256" key="2">
    <source>
        <dbReference type="ARBA" id="ARBA00022553"/>
    </source>
</evidence>
<dbReference type="InterPro" id="IPR020845">
    <property type="entry name" value="AMP-binding_CS"/>
</dbReference>
<dbReference type="Pfam" id="PF00501">
    <property type="entry name" value="AMP-binding"/>
    <property type="match status" value="1"/>
</dbReference>
<dbReference type="AlphaFoldDB" id="A0A4S8MNR9"/>
<name>A0A4S8MNR9_DENBC</name>
<dbReference type="Gene3D" id="1.10.1200.10">
    <property type="entry name" value="ACP-like"/>
    <property type="match status" value="1"/>
</dbReference>
<evidence type="ECO:0000256" key="1">
    <source>
        <dbReference type="ARBA" id="ARBA00022450"/>
    </source>
</evidence>
<dbReference type="InterPro" id="IPR042099">
    <property type="entry name" value="ANL_N_sf"/>
</dbReference>
<reference evidence="4 5" key="1">
    <citation type="journal article" date="2019" name="Nat. Ecol. Evol.">
        <title>Megaphylogeny resolves global patterns of mushroom evolution.</title>
        <authorList>
            <person name="Varga T."/>
            <person name="Krizsan K."/>
            <person name="Foldi C."/>
            <person name="Dima B."/>
            <person name="Sanchez-Garcia M."/>
            <person name="Sanchez-Ramirez S."/>
            <person name="Szollosi G.J."/>
            <person name="Szarkandi J.G."/>
            <person name="Papp V."/>
            <person name="Albert L."/>
            <person name="Andreopoulos W."/>
            <person name="Angelini C."/>
            <person name="Antonin V."/>
            <person name="Barry K.W."/>
            <person name="Bougher N.L."/>
            <person name="Buchanan P."/>
            <person name="Buyck B."/>
            <person name="Bense V."/>
            <person name="Catcheside P."/>
            <person name="Chovatia M."/>
            <person name="Cooper J."/>
            <person name="Damon W."/>
            <person name="Desjardin D."/>
            <person name="Finy P."/>
            <person name="Geml J."/>
            <person name="Haridas S."/>
            <person name="Hughes K."/>
            <person name="Justo A."/>
            <person name="Karasinski D."/>
            <person name="Kautmanova I."/>
            <person name="Kiss B."/>
            <person name="Kocsube S."/>
            <person name="Kotiranta H."/>
            <person name="LaButti K.M."/>
            <person name="Lechner B.E."/>
            <person name="Liimatainen K."/>
            <person name="Lipzen A."/>
            <person name="Lukacs Z."/>
            <person name="Mihaltcheva S."/>
            <person name="Morgado L.N."/>
            <person name="Niskanen T."/>
            <person name="Noordeloos M.E."/>
            <person name="Ohm R.A."/>
            <person name="Ortiz-Santana B."/>
            <person name="Ovrebo C."/>
            <person name="Racz N."/>
            <person name="Riley R."/>
            <person name="Savchenko A."/>
            <person name="Shiryaev A."/>
            <person name="Soop K."/>
            <person name="Spirin V."/>
            <person name="Szebenyi C."/>
            <person name="Tomsovsky M."/>
            <person name="Tulloss R.E."/>
            <person name="Uehling J."/>
            <person name="Grigoriev I.V."/>
            <person name="Vagvolgyi C."/>
            <person name="Papp T."/>
            <person name="Martin F.M."/>
            <person name="Miettinen O."/>
            <person name="Hibbett D.S."/>
            <person name="Nagy L.G."/>
        </authorList>
    </citation>
    <scope>NUCLEOTIDE SEQUENCE [LARGE SCALE GENOMIC DNA]</scope>
    <source>
        <strain evidence="4 5">CBS 962.96</strain>
    </source>
</reference>
<dbReference type="Gene3D" id="3.40.50.12780">
    <property type="entry name" value="N-terminal domain of ligase-like"/>
    <property type="match status" value="1"/>
</dbReference>
<evidence type="ECO:0000259" key="3">
    <source>
        <dbReference type="PROSITE" id="PS50075"/>
    </source>
</evidence>
<dbReference type="PANTHER" id="PTHR44845">
    <property type="entry name" value="CARRIER DOMAIN-CONTAINING PROTEIN"/>
    <property type="match status" value="1"/>
</dbReference>
<dbReference type="PANTHER" id="PTHR44845:SF1">
    <property type="entry name" value="L-2-AMINOADIPATE REDUCTASE"/>
    <property type="match status" value="1"/>
</dbReference>
<keyword evidence="1" id="KW-0596">Phosphopantetheine</keyword>
<dbReference type="PROSITE" id="PS50075">
    <property type="entry name" value="CARRIER"/>
    <property type="match status" value="1"/>
</dbReference>
<dbReference type="InterPro" id="IPR036736">
    <property type="entry name" value="ACP-like_sf"/>
</dbReference>
<evidence type="ECO:0000313" key="4">
    <source>
        <dbReference type="EMBL" id="THV04607.1"/>
    </source>
</evidence>
<organism evidence="4 5">
    <name type="scientific">Dendrothele bispora (strain CBS 962.96)</name>
    <dbReference type="NCBI Taxonomy" id="1314807"/>
    <lineage>
        <taxon>Eukaryota</taxon>
        <taxon>Fungi</taxon>
        <taxon>Dikarya</taxon>
        <taxon>Basidiomycota</taxon>
        <taxon>Agaricomycotina</taxon>
        <taxon>Agaricomycetes</taxon>
        <taxon>Agaricomycetidae</taxon>
        <taxon>Agaricales</taxon>
        <taxon>Agaricales incertae sedis</taxon>
        <taxon>Dendrothele</taxon>
    </lineage>
</organism>
<dbReference type="PROSITE" id="PS00455">
    <property type="entry name" value="AMP_BINDING"/>
    <property type="match status" value="1"/>
</dbReference>
<dbReference type="SUPFAM" id="SSF51735">
    <property type="entry name" value="NAD(P)-binding Rossmann-fold domains"/>
    <property type="match status" value="1"/>
</dbReference>
<dbReference type="Proteomes" id="UP000297245">
    <property type="component" value="Unassembled WGS sequence"/>
</dbReference>
<evidence type="ECO:0000313" key="5">
    <source>
        <dbReference type="Proteomes" id="UP000297245"/>
    </source>
</evidence>
<feature type="domain" description="Carrier" evidence="3">
    <location>
        <begin position="639"/>
        <end position="716"/>
    </location>
</feature>